<comment type="subcellular location">
    <subcellularLocation>
        <location evidence="1">Cell membrane</location>
        <topology evidence="1">Multi-pass membrane protein</topology>
    </subcellularLocation>
</comment>
<dbReference type="HOGENOM" id="CLU_028799_3_2_7"/>
<evidence type="ECO:0000313" key="8">
    <source>
        <dbReference type="Proteomes" id="UP000002216"/>
    </source>
</evidence>
<evidence type="ECO:0000256" key="5">
    <source>
        <dbReference type="ARBA" id="ARBA00023136"/>
    </source>
</evidence>
<dbReference type="Proteomes" id="UP000002216">
    <property type="component" value="Chromosome"/>
</dbReference>
<feature type="transmembrane region" description="Helical" evidence="6">
    <location>
        <begin position="303"/>
        <end position="322"/>
    </location>
</feature>
<evidence type="ECO:0000256" key="3">
    <source>
        <dbReference type="ARBA" id="ARBA00022692"/>
    </source>
</evidence>
<dbReference type="GO" id="GO:0015920">
    <property type="term" value="P:lipopolysaccharide transport"/>
    <property type="evidence" value="ECO:0007669"/>
    <property type="project" value="TreeGrafter"/>
</dbReference>
<evidence type="ECO:0000256" key="6">
    <source>
        <dbReference type="SAM" id="Phobius"/>
    </source>
</evidence>
<keyword evidence="3 6" id="KW-0812">Transmembrane</keyword>
<proteinExistence type="predicted"/>
<feature type="transmembrane region" description="Helical" evidence="6">
    <location>
        <begin position="277"/>
        <end position="297"/>
    </location>
</feature>
<keyword evidence="8" id="KW-1185">Reference proteome</keyword>
<dbReference type="RefSeq" id="WP_015773985.1">
    <property type="nucleotide sequence ID" value="NC_013173.1"/>
</dbReference>
<dbReference type="KEGG" id="dba:Dbac_1803"/>
<dbReference type="STRING" id="525897.Dbac_1803"/>
<evidence type="ECO:0000256" key="1">
    <source>
        <dbReference type="ARBA" id="ARBA00004651"/>
    </source>
</evidence>
<accession>C7LWL1</accession>
<evidence type="ECO:0000256" key="2">
    <source>
        <dbReference type="ARBA" id="ARBA00022475"/>
    </source>
</evidence>
<name>C7LWL1_DESBD</name>
<feature type="transmembrane region" description="Helical" evidence="6">
    <location>
        <begin position="53"/>
        <end position="75"/>
    </location>
</feature>
<evidence type="ECO:0000313" key="7">
    <source>
        <dbReference type="EMBL" id="ACU89894.1"/>
    </source>
</evidence>
<feature type="transmembrane region" description="Helical" evidence="6">
    <location>
        <begin position="12"/>
        <end position="33"/>
    </location>
</feature>
<dbReference type="InterPro" id="IPR005495">
    <property type="entry name" value="LptG/LptF_permease"/>
</dbReference>
<dbReference type="AlphaFoldDB" id="C7LWL1"/>
<dbReference type="PANTHER" id="PTHR33529">
    <property type="entry name" value="SLR0882 PROTEIN-RELATED"/>
    <property type="match status" value="1"/>
</dbReference>
<dbReference type="Pfam" id="PF03739">
    <property type="entry name" value="LptF_LptG"/>
    <property type="match status" value="1"/>
</dbReference>
<dbReference type="OrthoDB" id="9783403at2"/>
<dbReference type="GO" id="GO:0043190">
    <property type="term" value="C:ATP-binding cassette (ABC) transporter complex"/>
    <property type="evidence" value="ECO:0007669"/>
    <property type="project" value="TreeGrafter"/>
</dbReference>
<dbReference type="eggNOG" id="COG0795">
    <property type="taxonomic scope" value="Bacteria"/>
</dbReference>
<keyword evidence="4 6" id="KW-1133">Transmembrane helix</keyword>
<dbReference type="EMBL" id="CP001629">
    <property type="protein sequence ID" value="ACU89894.1"/>
    <property type="molecule type" value="Genomic_DNA"/>
</dbReference>
<organism evidence="7 8">
    <name type="scientific">Desulfomicrobium baculatum (strain DSM 4028 / VKM B-1378 / X)</name>
    <name type="common">Desulfovibrio baculatus</name>
    <dbReference type="NCBI Taxonomy" id="525897"/>
    <lineage>
        <taxon>Bacteria</taxon>
        <taxon>Pseudomonadati</taxon>
        <taxon>Thermodesulfobacteriota</taxon>
        <taxon>Desulfovibrionia</taxon>
        <taxon>Desulfovibrionales</taxon>
        <taxon>Desulfomicrobiaceae</taxon>
        <taxon>Desulfomicrobium</taxon>
    </lineage>
</organism>
<protein>
    <submittedName>
        <fullName evidence="7">Permease YjgP/YjgQ family protein</fullName>
    </submittedName>
</protein>
<keyword evidence="5 6" id="KW-0472">Membrane</keyword>
<keyword evidence="2" id="KW-1003">Cell membrane</keyword>
<evidence type="ECO:0000256" key="4">
    <source>
        <dbReference type="ARBA" id="ARBA00022989"/>
    </source>
</evidence>
<sequence length="360" mass="39617">MNLLTRYILRQNLFLLLLVCGIGLGIYVFIDLFDRLDNFLEAGVGLSSVGAYFLYRTPFILAQIFPAVFLIALMVQMGLMLRSRELLALEACSVSPGAVAKSVIWYALALCVAQLFFSEALGVSGHRAAERIWNEEVRDRQIEKRQLSDLWFREGNRIVHMGSVTPAAGRGLELTVHVLEDDDAGSIREIIRAQEFTSAPEGWLLSGVTRTLPATFEVQKAAQMELDLRTDVSSFLIVDPKTRLESLPLLQLGAEIKRLRDSGSNIERLQTAWHMKLAYAGSVLVMALIALAVVSFFGSLFVIIPLGLVATFCYYGLFVLCASAGEKGLVPPVLAAWAANAFFTAVAGGWLLRGRSFHLG</sequence>
<gene>
    <name evidence="7" type="ordered locus">Dbac_1803</name>
</gene>
<dbReference type="PANTHER" id="PTHR33529:SF2">
    <property type="entry name" value="LIPOPOLYSACCHARIDE EXPORT SYSTEM PERMEASE PROTEIN LPTG"/>
    <property type="match status" value="1"/>
</dbReference>
<feature type="transmembrane region" description="Helical" evidence="6">
    <location>
        <begin position="334"/>
        <end position="352"/>
    </location>
</feature>
<reference evidence="7 8" key="1">
    <citation type="journal article" date="2009" name="Stand. Genomic Sci.">
        <title>Complete genome sequence of Desulfomicrobium baculatum type strain (X).</title>
        <authorList>
            <person name="Copeland A."/>
            <person name="Spring S."/>
            <person name="Goker M."/>
            <person name="Schneider S."/>
            <person name="Lapidus A."/>
            <person name="Del Rio T.G."/>
            <person name="Tice H."/>
            <person name="Cheng J.F."/>
            <person name="Chen F."/>
            <person name="Nolan M."/>
            <person name="Bruce D."/>
            <person name="Goodwin L."/>
            <person name="Pitluck S."/>
            <person name="Ivanova N."/>
            <person name="Mavrommatis K."/>
            <person name="Ovchinnikova G."/>
            <person name="Pati A."/>
            <person name="Chen A."/>
            <person name="Palaniappan K."/>
            <person name="Land M."/>
            <person name="Hauser L."/>
            <person name="Chang Y.J."/>
            <person name="Jeffries C.C."/>
            <person name="Meincke L."/>
            <person name="Sims D."/>
            <person name="Brettin T."/>
            <person name="Detter J.C."/>
            <person name="Han C."/>
            <person name="Chain P."/>
            <person name="Bristow J."/>
            <person name="Eisen J.A."/>
            <person name="Markowitz V."/>
            <person name="Hugenholtz P."/>
            <person name="Kyrpides N.C."/>
            <person name="Klenk H.P."/>
            <person name="Lucas S."/>
        </authorList>
    </citation>
    <scope>NUCLEOTIDE SEQUENCE [LARGE SCALE GENOMIC DNA]</scope>
    <source>
        <strain evidence="8">DSM 4028 / VKM B-1378 / X</strain>
    </source>
</reference>